<dbReference type="GO" id="GO:0009289">
    <property type="term" value="C:pilus"/>
    <property type="evidence" value="ECO:0007669"/>
    <property type="project" value="UniProtKB-SubCell"/>
</dbReference>
<feature type="signal peptide" evidence="5">
    <location>
        <begin position="1"/>
        <end position="26"/>
    </location>
</feature>
<dbReference type="PANTHER" id="PTHR33420:SF12">
    <property type="entry name" value="FIMBRIN-LIKE PROTEIN FIMI-RELATED"/>
    <property type="match status" value="1"/>
</dbReference>
<evidence type="ECO:0000313" key="7">
    <source>
        <dbReference type="EMBL" id="AXF78423.1"/>
    </source>
</evidence>
<reference evidence="7 8" key="1">
    <citation type="submission" date="2016-01" db="EMBL/GenBank/DDBJ databases">
        <authorList>
            <person name="Oliw E.H."/>
        </authorList>
    </citation>
    <scope>NUCLEOTIDE SEQUENCE [LARGE SCALE GENOMIC DNA]</scope>
    <source>
        <strain evidence="7 8">MDcuke</strain>
    </source>
</reference>
<evidence type="ECO:0000256" key="2">
    <source>
        <dbReference type="ARBA" id="ARBA00006671"/>
    </source>
</evidence>
<evidence type="ECO:0000259" key="6">
    <source>
        <dbReference type="Pfam" id="PF00419"/>
    </source>
</evidence>
<dbReference type="InterPro" id="IPR036937">
    <property type="entry name" value="Adhesion_dom_fimbrial_sf"/>
</dbReference>
<dbReference type="Gene3D" id="2.60.40.1090">
    <property type="entry name" value="Fimbrial-type adhesion domain"/>
    <property type="match status" value="1"/>
</dbReference>
<dbReference type="SUPFAM" id="SSF49401">
    <property type="entry name" value="Bacterial adhesins"/>
    <property type="match status" value="1"/>
</dbReference>
<dbReference type="Proteomes" id="UP000264980">
    <property type="component" value="Chromosome"/>
</dbReference>
<evidence type="ECO:0000313" key="8">
    <source>
        <dbReference type="Proteomes" id="UP000264980"/>
    </source>
</evidence>
<protein>
    <submittedName>
        <fullName evidence="7">Type 1 fimbrial protein</fullName>
    </submittedName>
</protein>
<accession>A0A345CYA6</accession>
<name>A0A345CYA6_9GAMM</name>
<dbReference type="EMBL" id="CP013970">
    <property type="protein sequence ID" value="AXF78423.1"/>
    <property type="molecule type" value="Genomic_DNA"/>
</dbReference>
<dbReference type="PROSITE" id="PS51257">
    <property type="entry name" value="PROKAR_LIPOPROTEIN"/>
    <property type="match status" value="1"/>
</dbReference>
<dbReference type="RefSeq" id="WP_233479191.1">
    <property type="nucleotide sequence ID" value="NZ_CP013970.1"/>
</dbReference>
<dbReference type="InterPro" id="IPR000259">
    <property type="entry name" value="Adhesion_dom_fimbrial"/>
</dbReference>
<comment type="similarity">
    <text evidence="2">Belongs to the fimbrial protein family.</text>
</comment>
<evidence type="ECO:0000256" key="4">
    <source>
        <dbReference type="ARBA" id="ARBA00023263"/>
    </source>
</evidence>
<dbReference type="AlphaFoldDB" id="A0A345CYA6"/>
<proteinExistence type="inferred from homology"/>
<evidence type="ECO:0000256" key="1">
    <source>
        <dbReference type="ARBA" id="ARBA00004561"/>
    </source>
</evidence>
<evidence type="ECO:0000256" key="3">
    <source>
        <dbReference type="ARBA" id="ARBA00022729"/>
    </source>
</evidence>
<gene>
    <name evidence="7" type="ORF">AV903_24350</name>
</gene>
<dbReference type="InterPro" id="IPR008966">
    <property type="entry name" value="Adhesion_dom_sf"/>
</dbReference>
<organism evidence="7 8">
    <name type="scientific">Erwinia tracheiphila</name>
    <dbReference type="NCBI Taxonomy" id="65700"/>
    <lineage>
        <taxon>Bacteria</taxon>
        <taxon>Pseudomonadati</taxon>
        <taxon>Pseudomonadota</taxon>
        <taxon>Gammaproteobacteria</taxon>
        <taxon>Enterobacterales</taxon>
        <taxon>Erwiniaceae</taxon>
        <taxon>Erwinia</taxon>
    </lineage>
</organism>
<sequence>MKMMPGTQTLFLTFMLLAASGSSSFAASCETSHAMIDSPFMPLQGGAITVGPDVSNGTIIWSQRFKPTSPVEVKCKEGFTGGFSIKGNFTTAPRPTNWSDGRFPPGSVYQTDIPGIGMAIYAYGNTHYTVPFNYLLTGTSNNNYTQGWIPHSGIEFDVVLIKTGVIIPGRVGGENLPGINYNLHADDGLSLYLGSLKFSGSINIISKTCTTPDIIVPMGNYEIVRTFTHPGSYSSWQDASIKLIDCPRFHGMIRASHSVEPGNQQQEGKISNSIQLTLSPNTSVINSAQGIFGVKSGTNSASGVGLQLAWGKQGDPSPRLVNFGESQQYLLPDDGSTQISLPLLARYIQTSPQVTPGKADATVTFTIYYY</sequence>
<feature type="domain" description="Fimbrial-type adhesion" evidence="6">
    <location>
        <begin position="198"/>
        <end position="369"/>
    </location>
</feature>
<feature type="chain" id="PRO_5016649534" evidence="5">
    <location>
        <begin position="27"/>
        <end position="370"/>
    </location>
</feature>
<keyword evidence="3 5" id="KW-0732">Signal</keyword>
<dbReference type="Gene3D" id="2.60.40.3310">
    <property type="match status" value="1"/>
</dbReference>
<dbReference type="Pfam" id="PF00419">
    <property type="entry name" value="Fimbrial"/>
    <property type="match status" value="1"/>
</dbReference>
<dbReference type="PANTHER" id="PTHR33420">
    <property type="entry name" value="FIMBRIAL SUBUNIT ELFA-RELATED"/>
    <property type="match status" value="1"/>
</dbReference>
<comment type="subcellular location">
    <subcellularLocation>
        <location evidence="1">Fimbrium</location>
    </subcellularLocation>
</comment>
<dbReference type="InterPro" id="IPR050263">
    <property type="entry name" value="Bact_Fimbrial_Adh_Pro"/>
</dbReference>
<dbReference type="GO" id="GO:0043709">
    <property type="term" value="P:cell adhesion involved in single-species biofilm formation"/>
    <property type="evidence" value="ECO:0007669"/>
    <property type="project" value="TreeGrafter"/>
</dbReference>
<evidence type="ECO:0000256" key="5">
    <source>
        <dbReference type="SAM" id="SignalP"/>
    </source>
</evidence>
<keyword evidence="4" id="KW-0281">Fimbrium</keyword>